<reference evidence="2" key="1">
    <citation type="submission" date="2016-03" db="EMBL/GenBank/DDBJ databases">
        <title>Culture-independent genomics supports pathogen discovery for uncultivable bacteria within the genus Chlamydia.</title>
        <authorList>
            <person name="Taylor-Brown A."/>
            <person name="Bachmann N.L."/>
            <person name="Borel N."/>
            <person name="Polkinghorne A."/>
        </authorList>
    </citation>
    <scope>NUCLEOTIDE SEQUENCE [LARGE SCALE GENOMIC DNA]</scope>
    <source>
        <strain evidence="2">2742-308</strain>
    </source>
</reference>
<sequence length="37" mass="4281">MCNNRLALQHFLNTELDMISVLTKENSQQTMASPNTW</sequence>
<gene>
    <name evidence="1" type="ORF">Cs308_0938</name>
</gene>
<evidence type="ECO:0000313" key="1">
    <source>
        <dbReference type="EMBL" id="ANH79108.1"/>
    </source>
</evidence>
<dbReference type="KEGG" id="csaz:Cs308_0938"/>
<proteinExistence type="predicted"/>
<protein>
    <submittedName>
        <fullName evidence="1">Uncharacterized protein</fullName>
    </submittedName>
</protein>
<keyword evidence="2" id="KW-1185">Reference proteome</keyword>
<organism evidence="1 2">
    <name type="scientific">Candidatus Chlamydia sanziniae</name>
    <dbReference type="NCBI Taxonomy" id="1806891"/>
    <lineage>
        <taxon>Bacteria</taxon>
        <taxon>Pseudomonadati</taxon>
        <taxon>Chlamydiota</taxon>
        <taxon>Chlamydiia</taxon>
        <taxon>Chlamydiales</taxon>
        <taxon>Chlamydiaceae</taxon>
        <taxon>Chlamydia/Chlamydophila group</taxon>
        <taxon>Chlamydia</taxon>
    </lineage>
</organism>
<dbReference type="AlphaFoldDB" id="A0A1A9HVU2"/>
<dbReference type="EMBL" id="CP014639">
    <property type="protein sequence ID" value="ANH79108.1"/>
    <property type="molecule type" value="Genomic_DNA"/>
</dbReference>
<accession>A0A1A9HVU2</accession>
<dbReference type="PATRIC" id="fig|1806891.3.peg.930"/>
<dbReference type="STRING" id="1806891.Cs308_0938"/>
<dbReference type="Proteomes" id="UP000078162">
    <property type="component" value="Chromosome"/>
</dbReference>
<name>A0A1A9HVU2_9CHLA</name>
<evidence type="ECO:0000313" key="2">
    <source>
        <dbReference type="Proteomes" id="UP000078162"/>
    </source>
</evidence>